<accession>A0ABV3GES3</accession>
<evidence type="ECO:0000313" key="1">
    <source>
        <dbReference type="EMBL" id="MEV0970064.1"/>
    </source>
</evidence>
<reference evidence="1 2" key="1">
    <citation type="submission" date="2024-06" db="EMBL/GenBank/DDBJ databases">
        <title>The Natural Products Discovery Center: Release of the First 8490 Sequenced Strains for Exploring Actinobacteria Biosynthetic Diversity.</title>
        <authorList>
            <person name="Kalkreuter E."/>
            <person name="Kautsar S.A."/>
            <person name="Yang D."/>
            <person name="Bader C.D."/>
            <person name="Teijaro C.N."/>
            <person name="Fluegel L."/>
            <person name="Davis C.M."/>
            <person name="Simpson J.R."/>
            <person name="Lauterbach L."/>
            <person name="Steele A.D."/>
            <person name="Gui C."/>
            <person name="Meng S."/>
            <person name="Li G."/>
            <person name="Viehrig K."/>
            <person name="Ye F."/>
            <person name="Su P."/>
            <person name="Kiefer A.F."/>
            <person name="Nichols A."/>
            <person name="Cepeda A.J."/>
            <person name="Yan W."/>
            <person name="Fan B."/>
            <person name="Jiang Y."/>
            <person name="Adhikari A."/>
            <person name="Zheng C.-J."/>
            <person name="Schuster L."/>
            <person name="Cowan T.M."/>
            <person name="Smanski M.J."/>
            <person name="Chevrette M.G."/>
            <person name="De Carvalho L.P.S."/>
            <person name="Shen B."/>
        </authorList>
    </citation>
    <scope>NUCLEOTIDE SEQUENCE [LARGE SCALE GENOMIC DNA]</scope>
    <source>
        <strain evidence="1 2">NPDC050100</strain>
    </source>
</reference>
<dbReference type="EMBL" id="JBFALK010000007">
    <property type="protein sequence ID" value="MEV0970064.1"/>
    <property type="molecule type" value="Genomic_DNA"/>
</dbReference>
<comment type="caution">
    <text evidence="1">The sequence shown here is derived from an EMBL/GenBank/DDBJ whole genome shotgun (WGS) entry which is preliminary data.</text>
</comment>
<dbReference type="NCBIfam" id="NF038157">
    <property type="entry name" value="lanti_ALQxL"/>
    <property type="match status" value="1"/>
</dbReference>
<keyword evidence="2" id="KW-1185">Reference proteome</keyword>
<gene>
    <name evidence="1" type="ORF">AB0I59_15605</name>
</gene>
<dbReference type="RefSeq" id="WP_358133251.1">
    <property type="nucleotide sequence ID" value="NZ_JBFALK010000007.1"/>
</dbReference>
<evidence type="ECO:0000313" key="2">
    <source>
        <dbReference type="Proteomes" id="UP001551675"/>
    </source>
</evidence>
<protein>
    <submittedName>
        <fullName evidence="1">ALQxL family class IV lanthipeptide</fullName>
    </submittedName>
</protein>
<dbReference type="Proteomes" id="UP001551675">
    <property type="component" value="Unassembled WGS sequence"/>
</dbReference>
<organism evidence="1 2">
    <name type="scientific">Microtetraspora glauca</name>
    <dbReference type="NCBI Taxonomy" id="1996"/>
    <lineage>
        <taxon>Bacteria</taxon>
        <taxon>Bacillati</taxon>
        <taxon>Actinomycetota</taxon>
        <taxon>Actinomycetes</taxon>
        <taxon>Streptosporangiales</taxon>
        <taxon>Streptosporangiaceae</taxon>
        <taxon>Microtetraspora</taxon>
    </lineage>
</organism>
<name>A0ABV3GES3_MICGL</name>
<proteinExistence type="predicted"/>
<sequence length="43" mass="4657">MTIDINALQVLPETTAGHSRAICEWTCEKYGTCRRTTAGTGTV</sequence>